<evidence type="ECO:0000313" key="2">
    <source>
        <dbReference type="EMBL" id="MBY8821910.1"/>
    </source>
</evidence>
<dbReference type="Gene3D" id="3.40.630.30">
    <property type="match status" value="1"/>
</dbReference>
<dbReference type="Proteomes" id="UP000706039">
    <property type="component" value="Unassembled WGS sequence"/>
</dbReference>
<feature type="domain" description="N-acetyltransferase" evidence="1">
    <location>
        <begin position="3"/>
        <end position="150"/>
    </location>
</feature>
<dbReference type="Pfam" id="PF13302">
    <property type="entry name" value="Acetyltransf_3"/>
    <property type="match status" value="1"/>
</dbReference>
<sequence>MADDYAALLAGRGPRGLALPDSAIAPDAVIAMLAGVAAQVGERFAPASWLIVADGEVAGLCSITRPPESGIVDIGYGIAPSRQRRGLASAAIGEIVTWARGRADVSALTAETGIDNRASQAVLERNGFVRVGERVDEEDGPLICWRCAAD</sequence>
<evidence type="ECO:0000259" key="1">
    <source>
        <dbReference type="PROSITE" id="PS51186"/>
    </source>
</evidence>
<dbReference type="EMBL" id="JAINVV010000003">
    <property type="protein sequence ID" value="MBY8821910.1"/>
    <property type="molecule type" value="Genomic_DNA"/>
</dbReference>
<gene>
    <name evidence="2" type="ORF">K7G82_06380</name>
</gene>
<protein>
    <submittedName>
        <fullName evidence="2">GNAT family N-acetyltransferase</fullName>
    </submittedName>
</protein>
<accession>A0ABS7PMG7</accession>
<dbReference type="PANTHER" id="PTHR43792">
    <property type="entry name" value="GNAT FAMILY, PUTATIVE (AFU_ORTHOLOGUE AFUA_3G00765)-RELATED-RELATED"/>
    <property type="match status" value="1"/>
</dbReference>
<keyword evidence="3" id="KW-1185">Reference proteome</keyword>
<dbReference type="InterPro" id="IPR000182">
    <property type="entry name" value="GNAT_dom"/>
</dbReference>
<dbReference type="SUPFAM" id="SSF55729">
    <property type="entry name" value="Acyl-CoA N-acyltransferases (Nat)"/>
    <property type="match status" value="1"/>
</dbReference>
<reference evidence="2 3" key="1">
    <citation type="submission" date="2021-08" db="EMBL/GenBank/DDBJ databases">
        <authorList>
            <person name="Tuo L."/>
        </authorList>
    </citation>
    <scope>NUCLEOTIDE SEQUENCE [LARGE SCALE GENOMIC DNA]</scope>
    <source>
        <strain evidence="2 3">JCM 31229</strain>
    </source>
</reference>
<dbReference type="CDD" id="cd04301">
    <property type="entry name" value="NAT_SF"/>
    <property type="match status" value="1"/>
</dbReference>
<organism evidence="2 3">
    <name type="scientific">Sphingomonas colocasiae</name>
    <dbReference type="NCBI Taxonomy" id="1848973"/>
    <lineage>
        <taxon>Bacteria</taxon>
        <taxon>Pseudomonadati</taxon>
        <taxon>Pseudomonadota</taxon>
        <taxon>Alphaproteobacteria</taxon>
        <taxon>Sphingomonadales</taxon>
        <taxon>Sphingomonadaceae</taxon>
        <taxon>Sphingomonas</taxon>
    </lineage>
</organism>
<dbReference type="PANTHER" id="PTHR43792:SF13">
    <property type="entry name" value="ACETYLTRANSFERASE"/>
    <property type="match status" value="1"/>
</dbReference>
<dbReference type="InterPro" id="IPR051531">
    <property type="entry name" value="N-acetyltransferase"/>
</dbReference>
<proteinExistence type="predicted"/>
<comment type="caution">
    <text evidence="2">The sequence shown here is derived from an EMBL/GenBank/DDBJ whole genome shotgun (WGS) entry which is preliminary data.</text>
</comment>
<dbReference type="InterPro" id="IPR016181">
    <property type="entry name" value="Acyl_CoA_acyltransferase"/>
</dbReference>
<evidence type="ECO:0000313" key="3">
    <source>
        <dbReference type="Proteomes" id="UP000706039"/>
    </source>
</evidence>
<name>A0ABS7PMG7_9SPHN</name>
<dbReference type="PROSITE" id="PS51186">
    <property type="entry name" value="GNAT"/>
    <property type="match status" value="1"/>
</dbReference>